<evidence type="ECO:0008006" key="6">
    <source>
        <dbReference type="Google" id="ProtNLM"/>
    </source>
</evidence>
<accession>A0AA37QE30</accession>
<name>A0AA37QE30_9BACT</name>
<dbReference type="AlphaFoldDB" id="A0AA37QE30"/>
<evidence type="ECO:0000256" key="3">
    <source>
        <dbReference type="ARBA" id="ARBA00023204"/>
    </source>
</evidence>
<reference evidence="4" key="1">
    <citation type="submission" date="2022-08" db="EMBL/GenBank/DDBJ databases">
        <title>Draft genome sequencing of Roseisolibacter agri AW1220.</title>
        <authorList>
            <person name="Tobiishi Y."/>
            <person name="Tonouchi A."/>
        </authorList>
    </citation>
    <scope>NUCLEOTIDE SEQUENCE</scope>
    <source>
        <strain evidence="4">AW1220</strain>
    </source>
</reference>
<dbReference type="InterPro" id="IPR041247">
    <property type="entry name" value="Rad52_fam"/>
</dbReference>
<gene>
    <name evidence="4" type="ORF">rosag_15510</name>
</gene>
<keyword evidence="3" id="KW-0234">DNA repair</keyword>
<evidence type="ECO:0000256" key="1">
    <source>
        <dbReference type="ARBA" id="ARBA00006638"/>
    </source>
</evidence>
<keyword evidence="5" id="KW-1185">Reference proteome</keyword>
<comment type="caution">
    <text evidence="4">The sequence shown here is derived from an EMBL/GenBank/DDBJ whole genome shotgun (WGS) entry which is preliminary data.</text>
</comment>
<evidence type="ECO:0000313" key="5">
    <source>
        <dbReference type="Proteomes" id="UP001161325"/>
    </source>
</evidence>
<evidence type="ECO:0000256" key="2">
    <source>
        <dbReference type="ARBA" id="ARBA00022763"/>
    </source>
</evidence>
<dbReference type="EMBL" id="BRXS01000002">
    <property type="protein sequence ID" value="GLC25038.1"/>
    <property type="molecule type" value="Genomic_DNA"/>
</dbReference>
<keyword evidence="2" id="KW-0227">DNA damage</keyword>
<dbReference type="Pfam" id="PF04098">
    <property type="entry name" value="Rad52_Rad22"/>
    <property type="match status" value="1"/>
</dbReference>
<proteinExistence type="inferred from homology"/>
<sequence length="223" mass="24376">MSTSANTAAAAAPLQLDRLRDPFVPTDIEWRVQTAGEKNGKPWARVLAYVTNRAIMDRLDEVAGPGRWQNVFKEGPAGGVVCGLAIYVDAVVGWVTKWDGAENTDVEPVKGGLSGAMKRAAVQWGIGRYLYDLEEGWAVVSDSGRFSAKTKDGKWFKWDPPVLPNWAQPQARAATAAQVQRIEQLLAAVKDEKVTRQVRARLTNGLTEQAADEAVRFLEARAA</sequence>
<organism evidence="4 5">
    <name type="scientific">Roseisolibacter agri</name>
    <dbReference type="NCBI Taxonomy" id="2014610"/>
    <lineage>
        <taxon>Bacteria</taxon>
        <taxon>Pseudomonadati</taxon>
        <taxon>Gemmatimonadota</taxon>
        <taxon>Gemmatimonadia</taxon>
        <taxon>Gemmatimonadales</taxon>
        <taxon>Gemmatimonadaceae</taxon>
        <taxon>Roseisolibacter</taxon>
    </lineage>
</organism>
<comment type="similarity">
    <text evidence="1">Belongs to the RAD52 family.</text>
</comment>
<dbReference type="Proteomes" id="UP001161325">
    <property type="component" value="Unassembled WGS sequence"/>
</dbReference>
<protein>
    <recommendedName>
        <fullName evidence="6">Rad52/22 family double-strand break repair protein</fullName>
    </recommendedName>
</protein>
<evidence type="ECO:0000313" key="4">
    <source>
        <dbReference type="EMBL" id="GLC25038.1"/>
    </source>
</evidence>
<dbReference type="GO" id="GO:0006281">
    <property type="term" value="P:DNA repair"/>
    <property type="evidence" value="ECO:0007669"/>
    <property type="project" value="UniProtKB-KW"/>
</dbReference>